<gene>
    <name evidence="2" type="ORF">PoB_003133900</name>
</gene>
<dbReference type="AlphaFoldDB" id="A0AAV4AB20"/>
<accession>A0AAV4AB20</accession>
<name>A0AAV4AB20_9GAST</name>
<sequence>MLVVNDSKNCKHSSVLLLQICHSSQSPLAHDVNESSPVLPEKCRTENINYSPIQRKRMTQIRCYDDMSAQHTGHALTRKDQWLRIRQEPEQQHTNGNNSNRLSNTGPAISVSAISGSAISVV</sequence>
<keyword evidence="3" id="KW-1185">Reference proteome</keyword>
<proteinExistence type="predicted"/>
<feature type="compositionally biased region" description="Polar residues" evidence="1">
    <location>
        <begin position="92"/>
        <end position="107"/>
    </location>
</feature>
<evidence type="ECO:0000313" key="3">
    <source>
        <dbReference type="Proteomes" id="UP000735302"/>
    </source>
</evidence>
<protein>
    <submittedName>
        <fullName evidence="2">Uncharacterized protein</fullName>
    </submittedName>
</protein>
<comment type="caution">
    <text evidence="2">The sequence shown here is derived from an EMBL/GenBank/DDBJ whole genome shotgun (WGS) entry which is preliminary data.</text>
</comment>
<evidence type="ECO:0000256" key="1">
    <source>
        <dbReference type="SAM" id="MobiDB-lite"/>
    </source>
</evidence>
<reference evidence="2 3" key="1">
    <citation type="journal article" date="2021" name="Elife">
        <title>Chloroplast acquisition without the gene transfer in kleptoplastic sea slugs, Plakobranchus ocellatus.</title>
        <authorList>
            <person name="Maeda T."/>
            <person name="Takahashi S."/>
            <person name="Yoshida T."/>
            <person name="Shimamura S."/>
            <person name="Takaki Y."/>
            <person name="Nagai Y."/>
            <person name="Toyoda A."/>
            <person name="Suzuki Y."/>
            <person name="Arimoto A."/>
            <person name="Ishii H."/>
            <person name="Satoh N."/>
            <person name="Nishiyama T."/>
            <person name="Hasebe M."/>
            <person name="Maruyama T."/>
            <person name="Minagawa J."/>
            <person name="Obokata J."/>
            <person name="Shigenobu S."/>
        </authorList>
    </citation>
    <scope>NUCLEOTIDE SEQUENCE [LARGE SCALE GENOMIC DNA]</scope>
</reference>
<organism evidence="2 3">
    <name type="scientific">Plakobranchus ocellatus</name>
    <dbReference type="NCBI Taxonomy" id="259542"/>
    <lineage>
        <taxon>Eukaryota</taxon>
        <taxon>Metazoa</taxon>
        <taxon>Spiralia</taxon>
        <taxon>Lophotrochozoa</taxon>
        <taxon>Mollusca</taxon>
        <taxon>Gastropoda</taxon>
        <taxon>Heterobranchia</taxon>
        <taxon>Euthyneura</taxon>
        <taxon>Panpulmonata</taxon>
        <taxon>Sacoglossa</taxon>
        <taxon>Placobranchoidea</taxon>
        <taxon>Plakobranchidae</taxon>
        <taxon>Plakobranchus</taxon>
    </lineage>
</organism>
<feature type="region of interest" description="Disordered" evidence="1">
    <location>
        <begin position="85"/>
        <end position="108"/>
    </location>
</feature>
<dbReference type="EMBL" id="BLXT01003741">
    <property type="protein sequence ID" value="GFO04834.1"/>
    <property type="molecule type" value="Genomic_DNA"/>
</dbReference>
<dbReference type="Proteomes" id="UP000735302">
    <property type="component" value="Unassembled WGS sequence"/>
</dbReference>
<evidence type="ECO:0000313" key="2">
    <source>
        <dbReference type="EMBL" id="GFO04834.1"/>
    </source>
</evidence>